<dbReference type="PANTHER" id="PTHR13856:SF137">
    <property type="entry name" value="GH05942P"/>
    <property type="match status" value="1"/>
</dbReference>
<feature type="compositionally biased region" description="Basic and acidic residues" evidence="4">
    <location>
        <begin position="455"/>
        <end position="466"/>
    </location>
</feature>
<feature type="compositionally biased region" description="Basic and acidic residues" evidence="4">
    <location>
        <begin position="434"/>
        <end position="444"/>
    </location>
</feature>
<dbReference type="GO" id="GO:0005768">
    <property type="term" value="C:endosome"/>
    <property type="evidence" value="ECO:0007669"/>
    <property type="project" value="TreeGrafter"/>
</dbReference>
<dbReference type="SUPFAM" id="SSF89009">
    <property type="entry name" value="GAT-like domain"/>
    <property type="match status" value="1"/>
</dbReference>
<dbReference type="InterPro" id="IPR002014">
    <property type="entry name" value="VHS_dom"/>
</dbReference>
<evidence type="ECO:0000313" key="7">
    <source>
        <dbReference type="Proteomes" id="UP000095284"/>
    </source>
</evidence>
<dbReference type="GO" id="GO:0016020">
    <property type="term" value="C:membrane"/>
    <property type="evidence" value="ECO:0007669"/>
    <property type="project" value="TreeGrafter"/>
</dbReference>
<dbReference type="SMART" id="SM00288">
    <property type="entry name" value="VHS"/>
    <property type="match status" value="1"/>
</dbReference>
<dbReference type="Proteomes" id="UP000095284">
    <property type="component" value="Unplaced"/>
</dbReference>
<feature type="domain" description="VHS" evidence="5">
    <location>
        <begin position="65"/>
        <end position="198"/>
    </location>
</feature>
<dbReference type="GO" id="GO:0007165">
    <property type="term" value="P:signal transduction"/>
    <property type="evidence" value="ECO:0007669"/>
    <property type="project" value="TreeGrafter"/>
</dbReference>
<dbReference type="AlphaFoldDB" id="A0A1I7SSP7"/>
<organism evidence="7 8">
    <name type="scientific">Bursaphelenchus xylophilus</name>
    <name type="common">Pinewood nematode worm</name>
    <name type="synonym">Aphelenchoides xylophilus</name>
    <dbReference type="NCBI Taxonomy" id="6326"/>
    <lineage>
        <taxon>Eukaryota</taxon>
        <taxon>Metazoa</taxon>
        <taxon>Ecdysozoa</taxon>
        <taxon>Nematoda</taxon>
        <taxon>Chromadorea</taxon>
        <taxon>Rhabditida</taxon>
        <taxon>Tylenchina</taxon>
        <taxon>Tylenchomorpha</taxon>
        <taxon>Aphelenchoidea</taxon>
        <taxon>Aphelenchoididae</taxon>
        <taxon>Bursaphelenchus</taxon>
    </lineage>
</organism>
<dbReference type="PROSITE" id="PS50179">
    <property type="entry name" value="VHS"/>
    <property type="match status" value="1"/>
</dbReference>
<dbReference type="InterPro" id="IPR014645">
    <property type="entry name" value="TOM1"/>
</dbReference>
<dbReference type="PROSITE" id="PS50909">
    <property type="entry name" value="GAT"/>
    <property type="match status" value="1"/>
</dbReference>
<dbReference type="GO" id="GO:0030276">
    <property type="term" value="F:clathrin binding"/>
    <property type="evidence" value="ECO:0007669"/>
    <property type="project" value="TreeGrafter"/>
</dbReference>
<dbReference type="WBParaSite" id="BXY_1606400.1">
    <property type="protein sequence ID" value="BXY_1606400.1"/>
    <property type="gene ID" value="BXY_1606400"/>
</dbReference>
<dbReference type="GO" id="GO:0035091">
    <property type="term" value="F:phosphatidylinositol binding"/>
    <property type="evidence" value="ECO:0007669"/>
    <property type="project" value="InterPro"/>
</dbReference>
<dbReference type="Gene3D" id="1.20.58.160">
    <property type="match status" value="1"/>
</dbReference>
<dbReference type="GO" id="GO:0043130">
    <property type="term" value="F:ubiquitin binding"/>
    <property type="evidence" value="ECO:0007669"/>
    <property type="project" value="InterPro"/>
</dbReference>
<accession>A0A1I7SSP7</accession>
<dbReference type="Pfam" id="PF03127">
    <property type="entry name" value="GAT"/>
    <property type="match status" value="1"/>
</dbReference>
<keyword evidence="2" id="KW-0813">Transport</keyword>
<dbReference type="Gene3D" id="1.25.40.90">
    <property type="match status" value="1"/>
</dbReference>
<evidence type="ECO:0000256" key="4">
    <source>
        <dbReference type="SAM" id="MobiDB-lite"/>
    </source>
</evidence>
<dbReference type="InterPro" id="IPR008942">
    <property type="entry name" value="ENTH_VHS"/>
</dbReference>
<evidence type="ECO:0000256" key="2">
    <source>
        <dbReference type="ARBA" id="ARBA00022448"/>
    </source>
</evidence>
<dbReference type="CDD" id="cd03565">
    <property type="entry name" value="VHS_Tom1_like"/>
    <property type="match status" value="1"/>
</dbReference>
<dbReference type="SUPFAM" id="SSF48464">
    <property type="entry name" value="ENTH/VHS domain"/>
    <property type="match status" value="1"/>
</dbReference>
<reference evidence="8" key="1">
    <citation type="submission" date="2016-11" db="UniProtKB">
        <authorList>
            <consortium name="WormBaseParasite"/>
        </authorList>
    </citation>
    <scope>IDENTIFICATION</scope>
</reference>
<name>A0A1I7SSP7_BURXY</name>
<keyword evidence="3" id="KW-0653">Protein transport</keyword>
<feature type="region of interest" description="Disordered" evidence="4">
    <location>
        <begin position="395"/>
        <end position="466"/>
    </location>
</feature>
<protein>
    <submittedName>
        <fullName evidence="8">TOM1-like protein 2</fullName>
    </submittedName>
</protein>
<dbReference type="eggNOG" id="KOG1087">
    <property type="taxonomic scope" value="Eukaryota"/>
</dbReference>
<dbReference type="InterPro" id="IPR004152">
    <property type="entry name" value="GAT_dom"/>
</dbReference>
<evidence type="ECO:0000256" key="3">
    <source>
        <dbReference type="ARBA" id="ARBA00022927"/>
    </source>
</evidence>
<evidence type="ECO:0000259" key="5">
    <source>
        <dbReference type="PROSITE" id="PS50179"/>
    </source>
</evidence>
<dbReference type="GO" id="GO:0015031">
    <property type="term" value="P:protein transport"/>
    <property type="evidence" value="ECO:0007669"/>
    <property type="project" value="UniProtKB-KW"/>
</dbReference>
<evidence type="ECO:0000313" key="8">
    <source>
        <dbReference type="WBParaSite" id="BXY_1606400.1"/>
    </source>
</evidence>
<evidence type="ECO:0000256" key="1">
    <source>
        <dbReference type="ARBA" id="ARBA00007708"/>
    </source>
</evidence>
<feature type="domain" description="GAT" evidence="6">
    <location>
        <begin position="278"/>
        <end position="366"/>
    </location>
</feature>
<sequence length="466" mass="51974">MHRTKNRGSVGMSTNQERINQVSEQLTTAMEQAKGAVAEAATKVSDFFQGNPFETEVGKKIELATDADRLQTENWGLNMEICDYINYTIDGGRNALRAVKRRLETQMGKHNGIVMYTLTILETCVKNCDQRFKALVCQKEFINELVRMIGAKYDAPQAVQERVLELIQSWADAFRGNPALVGVCEVYDELRAKGVEFPATDFDKMAPIITPKRTVFTEPVAPPAAQATQNQTTPLQATLQTFPVPVAGATGNFISAQRITTAPLPGQPQTGDTAAVQDPLTKLRADVDIVTVNITVLRDLLSDLTPGEEIPEELQLIEDLHKTLQSMQHRIVDLINSEYSDDVTYELITVNQEINNCFEKYKRYMAKRNGENPSETPELEDAKQLREQLESFGVYEGVGTSKDTDPNRKSVEKQAPQDEPQLESLRTVAMEKPMLSDDQAKEVAEWLGQGPSPKQPEKKQKPDDGL</sequence>
<dbReference type="PANTHER" id="PTHR13856">
    <property type="entry name" value="VHS DOMAIN CONTAINING PROTEIN FAMILY"/>
    <property type="match status" value="1"/>
</dbReference>
<comment type="similarity">
    <text evidence="1">Belongs to the TOM1 family.</text>
</comment>
<proteinExistence type="inferred from homology"/>
<dbReference type="InterPro" id="IPR038425">
    <property type="entry name" value="GAT_sf"/>
</dbReference>
<dbReference type="Pfam" id="PF00790">
    <property type="entry name" value="VHS"/>
    <property type="match status" value="1"/>
</dbReference>
<evidence type="ECO:0000259" key="6">
    <source>
        <dbReference type="PROSITE" id="PS50909"/>
    </source>
</evidence>
<dbReference type="PIRSF" id="PIRSF036948">
    <property type="entry name" value="TOM1"/>
    <property type="match status" value="1"/>
</dbReference>
<feature type="compositionally biased region" description="Basic and acidic residues" evidence="4">
    <location>
        <begin position="402"/>
        <end position="416"/>
    </location>
</feature>